<accession>A0A366KDL8</accession>
<dbReference type="InterPro" id="IPR038765">
    <property type="entry name" value="Papain-like_cys_pep_sf"/>
</dbReference>
<evidence type="ECO:0000256" key="1">
    <source>
        <dbReference type="ARBA" id="ARBA00007074"/>
    </source>
</evidence>
<dbReference type="Proteomes" id="UP000252345">
    <property type="component" value="Unassembled WGS sequence"/>
</dbReference>
<dbReference type="AlphaFoldDB" id="A0A366KDL8"/>
<keyword evidence="9" id="KW-1185">Reference proteome</keyword>
<keyword evidence="2" id="KW-0645">Protease</keyword>
<dbReference type="Pfam" id="PF00877">
    <property type="entry name" value="NLPC_P60"/>
    <property type="match status" value="1"/>
</dbReference>
<name>A0A366KDL8_9BIFI</name>
<keyword evidence="4" id="KW-0788">Thiol protease</keyword>
<feature type="signal peptide" evidence="6">
    <location>
        <begin position="1"/>
        <end position="23"/>
    </location>
</feature>
<evidence type="ECO:0000313" key="8">
    <source>
        <dbReference type="EMBL" id="RBP99794.1"/>
    </source>
</evidence>
<comment type="similarity">
    <text evidence="1">Belongs to the peptidase C40 family.</text>
</comment>
<evidence type="ECO:0000256" key="4">
    <source>
        <dbReference type="ARBA" id="ARBA00022807"/>
    </source>
</evidence>
<comment type="caution">
    <text evidence="8">The sequence shown here is derived from an EMBL/GenBank/DDBJ whole genome shotgun (WGS) entry which is preliminary data.</text>
</comment>
<organism evidence="8 9">
    <name type="scientific">Bifidobacterium xylocopae</name>
    <dbReference type="NCBI Taxonomy" id="2493119"/>
    <lineage>
        <taxon>Bacteria</taxon>
        <taxon>Bacillati</taxon>
        <taxon>Actinomycetota</taxon>
        <taxon>Actinomycetes</taxon>
        <taxon>Bifidobacteriales</taxon>
        <taxon>Bifidobacteriaceae</taxon>
        <taxon>Bifidobacterium</taxon>
    </lineage>
</organism>
<dbReference type="OrthoDB" id="9815778at2"/>
<evidence type="ECO:0000259" key="7">
    <source>
        <dbReference type="PROSITE" id="PS51935"/>
    </source>
</evidence>
<dbReference type="InterPro" id="IPR051794">
    <property type="entry name" value="PG_Endopeptidase_C40"/>
</dbReference>
<evidence type="ECO:0000256" key="6">
    <source>
        <dbReference type="SAM" id="SignalP"/>
    </source>
</evidence>
<feature type="domain" description="NlpC/P60" evidence="7">
    <location>
        <begin position="133"/>
        <end position="249"/>
    </location>
</feature>
<feature type="region of interest" description="Disordered" evidence="5">
    <location>
        <begin position="80"/>
        <end position="133"/>
    </location>
</feature>
<dbReference type="GO" id="GO:0006508">
    <property type="term" value="P:proteolysis"/>
    <property type="evidence" value="ECO:0007669"/>
    <property type="project" value="UniProtKB-KW"/>
</dbReference>
<dbReference type="RefSeq" id="WP_113852891.1">
    <property type="nucleotide sequence ID" value="NZ_PDCH01000002.1"/>
</dbReference>
<dbReference type="GO" id="GO:0008234">
    <property type="term" value="F:cysteine-type peptidase activity"/>
    <property type="evidence" value="ECO:0007669"/>
    <property type="project" value="UniProtKB-KW"/>
</dbReference>
<evidence type="ECO:0000256" key="5">
    <source>
        <dbReference type="SAM" id="MobiDB-lite"/>
    </source>
</evidence>
<dbReference type="PROSITE" id="PS51935">
    <property type="entry name" value="NLPC_P60"/>
    <property type="match status" value="1"/>
</dbReference>
<keyword evidence="6" id="KW-0732">Signal</keyword>
<dbReference type="InterPro" id="IPR000064">
    <property type="entry name" value="NLP_P60_dom"/>
</dbReference>
<proteinExistence type="inferred from homology"/>
<dbReference type="SUPFAM" id="SSF54001">
    <property type="entry name" value="Cysteine proteinases"/>
    <property type="match status" value="1"/>
</dbReference>
<dbReference type="PANTHER" id="PTHR47359:SF3">
    <property type="entry name" value="NLP_P60 DOMAIN-CONTAINING PROTEIN-RELATED"/>
    <property type="match status" value="1"/>
</dbReference>
<dbReference type="EMBL" id="PDCH01000002">
    <property type="protein sequence ID" value="RBP99794.1"/>
    <property type="molecule type" value="Genomic_DNA"/>
</dbReference>
<feature type="compositionally biased region" description="Low complexity" evidence="5">
    <location>
        <begin position="91"/>
        <end position="133"/>
    </location>
</feature>
<keyword evidence="3" id="KW-0378">Hydrolase</keyword>
<protein>
    <submittedName>
        <fullName evidence="8">Peptidase P60</fullName>
    </submittedName>
</protein>
<gene>
    <name evidence="8" type="ORF">CRD59_01785</name>
</gene>
<reference evidence="8 9" key="1">
    <citation type="submission" date="2017-10" db="EMBL/GenBank/DDBJ databases">
        <title>Bifidobacterium xylocopum sp. nov. and Bifidobacterium aemilianum sp. nov., from the carpenter bee (Xylocopa violacea) digestive tract.</title>
        <authorList>
            <person name="Alberoni D."/>
            <person name="Baffoni L."/>
            <person name="Di Gioia D."/>
            <person name="Gaggia F."/>
            <person name="Biavati B."/>
        </authorList>
    </citation>
    <scope>NUCLEOTIDE SEQUENCE [LARGE SCALE GENOMIC DNA]</scope>
    <source>
        <strain evidence="8 9">XV2</strain>
    </source>
</reference>
<evidence type="ECO:0000313" key="9">
    <source>
        <dbReference type="Proteomes" id="UP000252345"/>
    </source>
</evidence>
<dbReference type="PANTHER" id="PTHR47359">
    <property type="entry name" value="PEPTIDOGLYCAN DL-ENDOPEPTIDASE CWLO"/>
    <property type="match status" value="1"/>
</dbReference>
<feature type="chain" id="PRO_5038731910" evidence="6">
    <location>
        <begin position="24"/>
        <end position="249"/>
    </location>
</feature>
<evidence type="ECO:0000256" key="2">
    <source>
        <dbReference type="ARBA" id="ARBA00022670"/>
    </source>
</evidence>
<evidence type="ECO:0000256" key="3">
    <source>
        <dbReference type="ARBA" id="ARBA00022801"/>
    </source>
</evidence>
<dbReference type="Gene3D" id="3.90.1720.10">
    <property type="entry name" value="endopeptidase domain like (from Nostoc punctiforme)"/>
    <property type="match status" value="1"/>
</dbReference>
<sequence length="249" mass="25651">MSIQRKTWTIAATSVLAGSTLFAGIPAVAYASSSNDAAVTSSRSFKPTDRVRRNLLAESTSTSVDKNSNWGGVESLNVPLTRSQAEKDQEAAAAAKAKAEANAAQAQREAAASRSASRPAVRSESFTATPPDGATADALVRFATQFAGRVPYVGGGKTPAGWDCSGMVQYVFAQFGISAPAPSGTQATLGRAVPSLAQAMPGDIIANQEHVAIYIGGGMVVNALNPSQGTQVTPVSVSFGSPYSIRRLL</sequence>